<keyword evidence="3" id="KW-1185">Reference proteome</keyword>
<sequence length="191" mass="22614">MASITQDMRYRLSLIQYADKYGVSKAAIRYKTNRQYIYRWKRRFNGSMESLRDRSKRPHHHPNQHTDAEIKLIADMRRRNPNAGLVVFWIKLMQRGYSRSIPGLYRFLKKQGFLPVKPQNPKYIPKPYESMSYPGQRIQIDVKFVPCVCLVNEAKGKRFYQYTASMSFPGGVLWKPLKNTALIPPHNFWNI</sequence>
<proteinExistence type="predicted"/>
<dbReference type="InterPro" id="IPR055247">
    <property type="entry name" value="InsJ-like_HTH"/>
</dbReference>
<reference evidence="3" key="1">
    <citation type="submission" date="2017-07" db="EMBL/GenBank/DDBJ databases">
        <authorList>
            <person name="Varghese N."/>
            <person name="Submissions S."/>
        </authorList>
    </citation>
    <scope>NUCLEOTIDE SEQUENCE [LARGE SCALE GENOMIC DNA]</scope>
    <source>
        <strain evidence="3">NLAE-zl-C134</strain>
    </source>
</reference>
<dbReference type="EMBL" id="UHJJ01000004">
    <property type="protein sequence ID" value="SUQ13995.1"/>
    <property type="molecule type" value="Genomic_DNA"/>
</dbReference>
<accession>A0A316AKP3</accession>
<dbReference type="AlphaFoldDB" id="A0A316AKP3"/>
<organism evidence="2 3">
    <name type="scientific">Faecalicatena contorta</name>
    <dbReference type="NCBI Taxonomy" id="39482"/>
    <lineage>
        <taxon>Bacteria</taxon>
        <taxon>Bacillati</taxon>
        <taxon>Bacillota</taxon>
        <taxon>Clostridia</taxon>
        <taxon>Lachnospirales</taxon>
        <taxon>Lachnospiraceae</taxon>
        <taxon>Faecalicatena</taxon>
    </lineage>
</organism>
<dbReference type="InterPro" id="IPR009057">
    <property type="entry name" value="Homeodomain-like_sf"/>
</dbReference>
<name>A0A316AKP3_9FIRM</name>
<evidence type="ECO:0000259" key="1">
    <source>
        <dbReference type="Pfam" id="PF13518"/>
    </source>
</evidence>
<evidence type="ECO:0000313" key="2">
    <source>
        <dbReference type="EMBL" id="SUQ13995.1"/>
    </source>
</evidence>
<evidence type="ECO:0000313" key="3">
    <source>
        <dbReference type="Proteomes" id="UP000254051"/>
    </source>
</evidence>
<dbReference type="Pfam" id="PF13518">
    <property type="entry name" value="HTH_28"/>
    <property type="match status" value="1"/>
</dbReference>
<feature type="domain" description="Insertion element IS150 protein InsJ-like helix-turn-helix" evidence="1">
    <location>
        <begin position="15"/>
        <end position="59"/>
    </location>
</feature>
<dbReference type="Proteomes" id="UP000254051">
    <property type="component" value="Unassembled WGS sequence"/>
</dbReference>
<dbReference type="SUPFAM" id="SSF46689">
    <property type="entry name" value="Homeodomain-like"/>
    <property type="match status" value="1"/>
</dbReference>
<gene>
    <name evidence="2" type="ORF">SAMN05216529_104312</name>
</gene>
<protein>
    <submittedName>
        <fullName evidence="2">Transposase</fullName>
    </submittedName>
</protein>